<evidence type="ECO:0000313" key="2">
    <source>
        <dbReference type="Proteomes" id="UP000799755"/>
    </source>
</evidence>
<evidence type="ECO:0000313" key="1">
    <source>
        <dbReference type="EMBL" id="KAF2472168.1"/>
    </source>
</evidence>
<gene>
    <name evidence="1" type="ORF">BDR25DRAFT_333562</name>
</gene>
<proteinExistence type="predicted"/>
<reference evidence="1" key="1">
    <citation type="journal article" date="2020" name="Stud. Mycol.">
        <title>101 Dothideomycetes genomes: a test case for predicting lifestyles and emergence of pathogens.</title>
        <authorList>
            <person name="Haridas S."/>
            <person name="Albert R."/>
            <person name="Binder M."/>
            <person name="Bloem J."/>
            <person name="Labutti K."/>
            <person name="Salamov A."/>
            <person name="Andreopoulos B."/>
            <person name="Baker S."/>
            <person name="Barry K."/>
            <person name="Bills G."/>
            <person name="Bluhm B."/>
            <person name="Cannon C."/>
            <person name="Castanera R."/>
            <person name="Culley D."/>
            <person name="Daum C."/>
            <person name="Ezra D."/>
            <person name="Gonzalez J."/>
            <person name="Henrissat B."/>
            <person name="Kuo A."/>
            <person name="Liang C."/>
            <person name="Lipzen A."/>
            <person name="Lutzoni F."/>
            <person name="Magnuson J."/>
            <person name="Mondo S."/>
            <person name="Nolan M."/>
            <person name="Ohm R."/>
            <person name="Pangilinan J."/>
            <person name="Park H.-J."/>
            <person name="Ramirez L."/>
            <person name="Alfaro M."/>
            <person name="Sun H."/>
            <person name="Tritt A."/>
            <person name="Yoshinaga Y."/>
            <person name="Zwiers L.-H."/>
            <person name="Turgeon B."/>
            <person name="Goodwin S."/>
            <person name="Spatafora J."/>
            <person name="Crous P."/>
            <person name="Grigoriev I."/>
        </authorList>
    </citation>
    <scope>NUCLEOTIDE SEQUENCE</scope>
    <source>
        <strain evidence="1">ATCC 200398</strain>
    </source>
</reference>
<accession>A0ACB6QYU4</accession>
<dbReference type="EMBL" id="MU003503">
    <property type="protein sequence ID" value="KAF2472168.1"/>
    <property type="molecule type" value="Genomic_DNA"/>
</dbReference>
<sequence>MTFEPVTTNLAVLNLSFLLHPLDTLPITAPLSYAIYQGCFSPLSNTPGPFLASLTRWWLAKLSVAGNYNTFMASLHNKEVSIADLTDIKQIYGFGSRFQESDWYGVWRGHRKFNVFGGQDMQVHALQRKLVARAYALESLEDLEPYVDRSIEVFMRKMHEQLDQEINMAEWAQLSLLTMEPSLLSQLTWLGQVPWLFWLYGLLIPYIGNYLGVNMRHGPLRDYALKAAAERQKWLAEKRDMIGRFFETSATKPEEFDYNAIVSMGTTNITAGSDTTAVSTRAIIYHLLKNRTVKQKLLEEIDELRRKGELGDPVRFDKANKMTYLQAIMQEGLCMHPAVGMNLPRVVPLGGTEINGHYFPEGSVLGVIAWVVHQNKDVYGEDADQFRPERWLKKDAHDMRKSNCKYRFFSFGGGSRSCIGKNIS</sequence>
<keyword evidence="2" id="KW-1185">Reference proteome</keyword>
<protein>
    <submittedName>
        <fullName evidence="1">Cytochrome P450</fullName>
    </submittedName>
</protein>
<name>A0ACB6QYU4_9PLEO</name>
<comment type="caution">
    <text evidence="1">The sequence shown here is derived from an EMBL/GenBank/DDBJ whole genome shotgun (WGS) entry which is preliminary data.</text>
</comment>
<dbReference type="Proteomes" id="UP000799755">
    <property type="component" value="Unassembled WGS sequence"/>
</dbReference>
<organism evidence="1 2">
    <name type="scientific">Lindgomyces ingoldianus</name>
    <dbReference type="NCBI Taxonomy" id="673940"/>
    <lineage>
        <taxon>Eukaryota</taxon>
        <taxon>Fungi</taxon>
        <taxon>Dikarya</taxon>
        <taxon>Ascomycota</taxon>
        <taxon>Pezizomycotina</taxon>
        <taxon>Dothideomycetes</taxon>
        <taxon>Pleosporomycetidae</taxon>
        <taxon>Pleosporales</taxon>
        <taxon>Lindgomycetaceae</taxon>
        <taxon>Lindgomyces</taxon>
    </lineage>
</organism>